<dbReference type="FunFam" id="3.40.605.10:FF:000026">
    <property type="entry name" value="Aldehyde dehydrogenase, putative"/>
    <property type="match status" value="1"/>
</dbReference>
<protein>
    <submittedName>
        <fullName evidence="6">Betaine-aldehyde dehydrogenase</fullName>
        <ecNumber evidence="6">1.2.1.8</ecNumber>
    </submittedName>
</protein>
<organism evidence="6 7">
    <name type="scientific">Rhodococcus opacus</name>
    <name type="common">Nocardia opaca</name>
    <dbReference type="NCBI Taxonomy" id="37919"/>
    <lineage>
        <taxon>Bacteria</taxon>
        <taxon>Bacillati</taxon>
        <taxon>Actinomycetota</taxon>
        <taxon>Actinomycetes</taxon>
        <taxon>Mycobacteriales</taxon>
        <taxon>Nocardiaceae</taxon>
        <taxon>Rhodococcus</taxon>
    </lineage>
</organism>
<evidence type="ECO:0000256" key="3">
    <source>
        <dbReference type="PROSITE-ProRule" id="PRU10007"/>
    </source>
</evidence>
<dbReference type="SUPFAM" id="SSF53720">
    <property type="entry name" value="ALDH-like"/>
    <property type="match status" value="1"/>
</dbReference>
<dbReference type="InterPro" id="IPR016162">
    <property type="entry name" value="Ald_DH_N"/>
</dbReference>
<evidence type="ECO:0000259" key="5">
    <source>
        <dbReference type="Pfam" id="PF00171"/>
    </source>
</evidence>
<evidence type="ECO:0000256" key="1">
    <source>
        <dbReference type="ARBA" id="ARBA00009986"/>
    </source>
</evidence>
<dbReference type="EC" id="1.2.1.8" evidence="6"/>
<evidence type="ECO:0000313" key="6">
    <source>
        <dbReference type="EMBL" id="ANS31907.1"/>
    </source>
</evidence>
<feature type="active site" evidence="3">
    <location>
        <position position="263"/>
    </location>
</feature>
<evidence type="ECO:0000256" key="2">
    <source>
        <dbReference type="ARBA" id="ARBA00023002"/>
    </source>
</evidence>
<dbReference type="Gene3D" id="3.40.309.10">
    <property type="entry name" value="Aldehyde Dehydrogenase, Chain A, domain 2"/>
    <property type="match status" value="1"/>
</dbReference>
<proteinExistence type="inferred from homology"/>
<dbReference type="RefSeq" id="WP_081315539.1">
    <property type="nucleotide sequence ID" value="NZ_CP009112.1"/>
</dbReference>
<dbReference type="GO" id="GO:0008802">
    <property type="term" value="F:betaine-aldehyde dehydrogenase (NAD+) activity"/>
    <property type="evidence" value="ECO:0007669"/>
    <property type="project" value="UniProtKB-EC"/>
</dbReference>
<keyword evidence="6" id="KW-0614">Plasmid</keyword>
<dbReference type="InterPro" id="IPR016161">
    <property type="entry name" value="Ald_DH/histidinol_DH"/>
</dbReference>
<dbReference type="Pfam" id="PF00171">
    <property type="entry name" value="Aldedh"/>
    <property type="match status" value="1"/>
</dbReference>
<dbReference type="InterPro" id="IPR015590">
    <property type="entry name" value="Aldehyde_DH_dom"/>
</dbReference>
<dbReference type="PATRIC" id="fig|37919.13.peg.7691"/>
<gene>
    <name evidence="6" type="ORF">R1CP_36505</name>
</gene>
<dbReference type="Proteomes" id="UP000186108">
    <property type="component" value="Plasmid pR1CP1"/>
</dbReference>
<dbReference type="InterPro" id="IPR029510">
    <property type="entry name" value="Ald_DH_CS_GLU"/>
</dbReference>
<evidence type="ECO:0000256" key="4">
    <source>
        <dbReference type="RuleBase" id="RU003345"/>
    </source>
</evidence>
<dbReference type="InterPro" id="IPR016163">
    <property type="entry name" value="Ald_DH_C"/>
</dbReference>
<dbReference type="AlphaFoldDB" id="A0A1B1KH27"/>
<evidence type="ECO:0000313" key="7">
    <source>
        <dbReference type="Proteomes" id="UP000186108"/>
    </source>
</evidence>
<keyword evidence="2 4" id="KW-0560">Oxidoreductase</keyword>
<accession>A0A1B1KH27</accession>
<reference evidence="6 7" key="1">
    <citation type="submission" date="2014-07" db="EMBL/GenBank/DDBJ databases">
        <authorList>
            <person name="Zhang J.E."/>
            <person name="Yang H."/>
            <person name="Guo J."/>
            <person name="Deng Z."/>
            <person name="Luo H."/>
            <person name="Luo M."/>
            <person name="Zhao B."/>
        </authorList>
    </citation>
    <scope>NUCLEOTIDE SEQUENCE [LARGE SCALE GENOMIC DNA]</scope>
    <source>
        <strain evidence="6 7">1CP</strain>
        <plasmid evidence="7">Plasmid pr1cp1</plasmid>
    </source>
</reference>
<dbReference type="PANTHER" id="PTHR11699">
    <property type="entry name" value="ALDEHYDE DEHYDROGENASE-RELATED"/>
    <property type="match status" value="1"/>
</dbReference>
<name>A0A1B1KH27_RHOOP</name>
<sequence length="503" mass="53106">MTNETLQSPDGSSIGMNLPPRGLWIDGSEVLDGRDLVESVEPATGRPWVAVAQASTADVDAAVDAARRALQGPWKAMTPSERGDCLLRLAALIESRANEIGELEARDAGKPLWLARAEIAATARWYTYYAGAADKIQGASIELSATRHARTIHRPVGVVAIVAPFNGPFSLTSWKVAPALAAGNTVVIKPSPHTPVTALELARLATEAGCPPGVVNVVNGGAEVGSALVEHADVAAVAFTGSSEVGRRIAASAGATLKRVVIEAGGKSPLIVFEDADLDDIVPAAVAGIWGAGGQSCVAPSRFVVQRGIHDEFVERMTKRLKTLRIGDPFDPNTQIGPLATADQLERVRNYAELAKSDGLEVVSGNVPDSVLESGGFYHPPMLILGASNGMRLAQEEIFGPIGLTLPFDDEDEAVAIANDTQYGLAAGVYTRDAQRAPRVANLMEAGSVWINTYRAQHWSLPFGGFKQSGLGRENGLDVLREFTQVQAQVVDYGSPVPDPYAP</sequence>
<dbReference type="Gene3D" id="3.40.605.10">
    <property type="entry name" value="Aldehyde Dehydrogenase, Chain A, domain 1"/>
    <property type="match status" value="1"/>
</dbReference>
<dbReference type="FunFam" id="3.40.605.10:FF:000007">
    <property type="entry name" value="NAD/NADP-dependent betaine aldehyde dehydrogenase"/>
    <property type="match status" value="1"/>
</dbReference>
<geneLocation type="plasmid" evidence="7">
    <name>pr1cp1</name>
</geneLocation>
<dbReference type="EMBL" id="CP009112">
    <property type="protein sequence ID" value="ANS31907.1"/>
    <property type="molecule type" value="Genomic_DNA"/>
</dbReference>
<feature type="domain" description="Aldehyde dehydrogenase" evidence="5">
    <location>
        <begin position="37"/>
        <end position="487"/>
    </location>
</feature>
<dbReference type="FunFam" id="3.40.309.10:FF:000012">
    <property type="entry name" value="Betaine aldehyde dehydrogenase"/>
    <property type="match status" value="1"/>
</dbReference>
<comment type="similarity">
    <text evidence="1 4">Belongs to the aldehyde dehydrogenase family.</text>
</comment>
<dbReference type="PROSITE" id="PS00687">
    <property type="entry name" value="ALDEHYDE_DEHYDR_GLU"/>
    <property type="match status" value="1"/>
</dbReference>